<reference evidence="1" key="1">
    <citation type="journal article" date="2015" name="Nature">
        <title>Complex archaea that bridge the gap between prokaryotes and eukaryotes.</title>
        <authorList>
            <person name="Spang A."/>
            <person name="Saw J.H."/>
            <person name="Jorgensen S.L."/>
            <person name="Zaremba-Niedzwiedzka K."/>
            <person name="Martijn J."/>
            <person name="Lind A.E."/>
            <person name="van Eijk R."/>
            <person name="Schleper C."/>
            <person name="Guy L."/>
            <person name="Ettema T.J."/>
        </authorList>
    </citation>
    <scope>NUCLEOTIDE SEQUENCE</scope>
</reference>
<evidence type="ECO:0008006" key="2">
    <source>
        <dbReference type="Google" id="ProtNLM"/>
    </source>
</evidence>
<dbReference type="EMBL" id="LAZR01021791">
    <property type="protein sequence ID" value="KKL84117.1"/>
    <property type="molecule type" value="Genomic_DNA"/>
</dbReference>
<protein>
    <recommendedName>
        <fullName evidence="2">Prolyl 4-hydroxylase alpha subunit Fe(2+) 2OG dioxygenase domain-containing protein</fullName>
    </recommendedName>
</protein>
<accession>A0A0F9I9K3</accession>
<gene>
    <name evidence="1" type="ORF">LCGC14_1967980</name>
</gene>
<organism evidence="1">
    <name type="scientific">marine sediment metagenome</name>
    <dbReference type="NCBI Taxonomy" id="412755"/>
    <lineage>
        <taxon>unclassified sequences</taxon>
        <taxon>metagenomes</taxon>
        <taxon>ecological metagenomes</taxon>
    </lineage>
</organism>
<comment type="caution">
    <text evidence="1">The sequence shown here is derived from an EMBL/GenBank/DDBJ whole genome shotgun (WGS) entry which is preliminary data.</text>
</comment>
<name>A0A0F9I9K3_9ZZZZ</name>
<dbReference type="AlphaFoldDB" id="A0A0F9I9K3"/>
<proteinExistence type="predicted"/>
<sequence>MKSRFEEIGGVSFPVVTGTRVLLMPFWLDDPTSLPKEIRPWAGVIEAMRCGRDGLGYLTIDERYVLAGRIHRRPGLHVDGWANDNNPGTWGGGGWGIMGFAIASSQTGCAGWSQDFEGEPAKWGNCDHMRDQCDPDLRKVLAPFTAYLMGSVAVHETLPQQESGVRQFVRLSYPSKAGWPINCTPNPRGIKPAGTLLEPRPLAFTNYHP</sequence>
<evidence type="ECO:0000313" key="1">
    <source>
        <dbReference type="EMBL" id="KKL84117.1"/>
    </source>
</evidence>